<proteinExistence type="predicted"/>
<dbReference type="EMBL" id="MU842835">
    <property type="protein sequence ID" value="KAK2032026.1"/>
    <property type="molecule type" value="Genomic_DNA"/>
</dbReference>
<gene>
    <name evidence="2" type="ORF">LX32DRAFT_238198</name>
</gene>
<protein>
    <submittedName>
        <fullName evidence="2">Uncharacterized protein</fullName>
    </submittedName>
</protein>
<evidence type="ECO:0000313" key="2">
    <source>
        <dbReference type="EMBL" id="KAK2032026.1"/>
    </source>
</evidence>
<evidence type="ECO:0000313" key="3">
    <source>
        <dbReference type="Proteomes" id="UP001232148"/>
    </source>
</evidence>
<feature type="compositionally biased region" description="Basic and acidic residues" evidence="1">
    <location>
        <begin position="1"/>
        <end position="10"/>
    </location>
</feature>
<dbReference type="AlphaFoldDB" id="A0AAD9HMU1"/>
<feature type="region of interest" description="Disordered" evidence="1">
    <location>
        <begin position="1"/>
        <end position="22"/>
    </location>
</feature>
<accession>A0AAD9HMU1</accession>
<organism evidence="2 3">
    <name type="scientific">Colletotrichum zoysiae</name>
    <dbReference type="NCBI Taxonomy" id="1216348"/>
    <lineage>
        <taxon>Eukaryota</taxon>
        <taxon>Fungi</taxon>
        <taxon>Dikarya</taxon>
        <taxon>Ascomycota</taxon>
        <taxon>Pezizomycotina</taxon>
        <taxon>Sordariomycetes</taxon>
        <taxon>Hypocreomycetidae</taxon>
        <taxon>Glomerellales</taxon>
        <taxon>Glomerellaceae</taxon>
        <taxon>Colletotrichum</taxon>
        <taxon>Colletotrichum graminicola species complex</taxon>
    </lineage>
</organism>
<name>A0AAD9HMU1_9PEZI</name>
<comment type="caution">
    <text evidence="2">The sequence shown here is derived from an EMBL/GenBank/DDBJ whole genome shotgun (WGS) entry which is preliminary data.</text>
</comment>
<keyword evidence="3" id="KW-1185">Reference proteome</keyword>
<reference evidence="2" key="1">
    <citation type="submission" date="2021-06" db="EMBL/GenBank/DDBJ databases">
        <title>Comparative genomics, transcriptomics and evolutionary studies reveal genomic signatures of adaptation to plant cell wall in hemibiotrophic fungi.</title>
        <authorList>
            <consortium name="DOE Joint Genome Institute"/>
            <person name="Baroncelli R."/>
            <person name="Diaz J.F."/>
            <person name="Benocci T."/>
            <person name="Peng M."/>
            <person name="Battaglia E."/>
            <person name="Haridas S."/>
            <person name="Andreopoulos W."/>
            <person name="Labutti K."/>
            <person name="Pangilinan J."/>
            <person name="Floch G.L."/>
            <person name="Makela M.R."/>
            <person name="Henrissat B."/>
            <person name="Grigoriev I.V."/>
            <person name="Crouch J.A."/>
            <person name="De Vries R.P."/>
            <person name="Sukno S.A."/>
            <person name="Thon M.R."/>
        </authorList>
    </citation>
    <scope>NUCLEOTIDE SEQUENCE</scope>
    <source>
        <strain evidence="2">MAFF235873</strain>
    </source>
</reference>
<dbReference type="Proteomes" id="UP001232148">
    <property type="component" value="Unassembled WGS sequence"/>
</dbReference>
<sequence length="218" mass="23219">MLLEIRRPQDTPDSTTCWKPKPSMASPACADDPFHPECSVLPAANAYRLHLPRPGMRCGLSPEPGARANAKWGGVKSRPARTHTLTGTREVQTDVTAATASVETSRHIQGSASRSFVAAADALSARFITGAWPGLALHDVGVSSATGAPFDGASWLTIQKCRIRCFSTILWDQTSLSLRSVISPPLNASVCVASSPCQCASRQAFPFATYRPVLLSLS</sequence>
<evidence type="ECO:0000256" key="1">
    <source>
        <dbReference type="SAM" id="MobiDB-lite"/>
    </source>
</evidence>